<evidence type="ECO:0000256" key="5">
    <source>
        <dbReference type="ARBA" id="ARBA00022825"/>
    </source>
</evidence>
<dbReference type="PANTHER" id="PTHR33209">
    <property type="entry name" value="PROTEASE 4"/>
    <property type="match status" value="1"/>
</dbReference>
<sequence>MKTLFKLFKALAKLLNVTRLIIINALFFIIVLIFIVAFNSEEEEVVIAENSILQLNFNGNIVEQKQPLDFSNELSKQLVGDSQQFLEYPVDEVLQVINHAEQDSKINAILLDLSGLQSASLNHVNVIGEAINHFKNAGKEVIATADNYSQTQYLLASYADKVYLDPQGMVLLQGFSVYRLYFKELLDNLLITPHVFKVGTFKSFVEPFTDKQMSQASKTANSHWLNQLWQGYIDTVIAQRKETNINEKSISPTLVELKTALQAAQGDTALYAQQVGLVDQLLPRYALLKEIKKSGKHKLTYSRYQSTMPALYQQTASTDKIALIHGQGEILAGTQNSNAIGGDSFSKLLENALNDDRVKAVVIRLDTPGGSAFASEKIRQHVLALKAADKKVVVSMGSVSASGGYWIASAADHIIASPTTLTGSIGIFGMFASADKALNKIGIYNDGVGTTPLSTLDPTRPLDPELADIIQMGIERGYQQFLSVVSEGRGMSLDEVDKIAQGRVWTGVDAKELGLVDQLGSLQDAIEKAAALAQLTEFTISPIEKTISTKEQLLNEILSSGVKMMPASLQFNSSLLNILTDVQQQATLITNFNDPKGHYAYCPMCFIND</sequence>
<dbReference type="GO" id="GO:0008233">
    <property type="term" value="F:peptidase activity"/>
    <property type="evidence" value="ECO:0007669"/>
    <property type="project" value="UniProtKB-KW"/>
</dbReference>
<evidence type="ECO:0000313" key="9">
    <source>
        <dbReference type="EMBL" id="GLS91509.1"/>
    </source>
</evidence>
<keyword evidence="3 9" id="KW-0645">Protease</keyword>
<keyword evidence="7" id="KW-0812">Transmembrane</keyword>
<evidence type="ECO:0000256" key="7">
    <source>
        <dbReference type="SAM" id="Phobius"/>
    </source>
</evidence>
<comment type="caution">
    <text evidence="9">The sequence shown here is derived from an EMBL/GenBank/DDBJ whole genome shotgun (WGS) entry which is preliminary data.</text>
</comment>
<dbReference type="CDD" id="cd07023">
    <property type="entry name" value="S49_Sppa_N_C"/>
    <property type="match status" value="1"/>
</dbReference>
<proteinExistence type="inferred from homology"/>
<dbReference type="CDD" id="cd07018">
    <property type="entry name" value="S49_SppA_67K_type"/>
    <property type="match status" value="1"/>
</dbReference>
<dbReference type="PIRSF" id="PIRSF001217">
    <property type="entry name" value="Protease_4_SppA"/>
    <property type="match status" value="1"/>
</dbReference>
<dbReference type="InterPro" id="IPR004635">
    <property type="entry name" value="Pept_S49_SppA"/>
</dbReference>
<protein>
    <submittedName>
        <fullName evidence="9">Protease</fullName>
    </submittedName>
</protein>
<dbReference type="RefSeq" id="WP_284204620.1">
    <property type="nucleotide sequence ID" value="NZ_BSPQ01000013.1"/>
</dbReference>
<evidence type="ECO:0000313" key="10">
    <source>
        <dbReference type="Proteomes" id="UP001157353"/>
    </source>
</evidence>
<name>A0ABQ6E2P4_9GAMM</name>
<reference evidence="10" key="1">
    <citation type="journal article" date="2019" name="Int. J. Syst. Evol. Microbiol.">
        <title>The Global Catalogue of Microorganisms (GCM) 10K type strain sequencing project: providing services to taxonomists for standard genome sequencing and annotation.</title>
        <authorList>
            <consortium name="The Broad Institute Genomics Platform"/>
            <consortium name="The Broad Institute Genome Sequencing Center for Infectious Disease"/>
            <person name="Wu L."/>
            <person name="Ma J."/>
        </authorList>
    </citation>
    <scope>NUCLEOTIDE SEQUENCE [LARGE SCALE GENOMIC DNA]</scope>
    <source>
        <strain evidence="10">NBRC 103166</strain>
    </source>
</reference>
<organism evidence="9 10">
    <name type="scientific">Psychromonas marina</name>
    <dbReference type="NCBI Taxonomy" id="88364"/>
    <lineage>
        <taxon>Bacteria</taxon>
        <taxon>Pseudomonadati</taxon>
        <taxon>Pseudomonadota</taxon>
        <taxon>Gammaproteobacteria</taxon>
        <taxon>Alteromonadales</taxon>
        <taxon>Psychromonadaceae</taxon>
        <taxon>Psychromonas</taxon>
    </lineage>
</organism>
<comment type="similarity">
    <text evidence="2">Belongs to the peptidase S49 family.</text>
</comment>
<dbReference type="InterPro" id="IPR047217">
    <property type="entry name" value="S49_SppA_67K_type_N"/>
</dbReference>
<feature type="domain" description="Peptidase S49" evidence="8">
    <location>
        <begin position="134"/>
        <end position="291"/>
    </location>
</feature>
<keyword evidence="6 7" id="KW-0472">Membrane</keyword>
<evidence type="ECO:0000259" key="8">
    <source>
        <dbReference type="Pfam" id="PF01343"/>
    </source>
</evidence>
<dbReference type="Proteomes" id="UP001157353">
    <property type="component" value="Unassembled WGS sequence"/>
</dbReference>
<dbReference type="InterPro" id="IPR047272">
    <property type="entry name" value="S49_SppA_C"/>
</dbReference>
<dbReference type="Pfam" id="PF01343">
    <property type="entry name" value="Peptidase_S49"/>
    <property type="match status" value="2"/>
</dbReference>
<comment type="subcellular location">
    <subcellularLocation>
        <location evidence="1">Membrane</location>
    </subcellularLocation>
</comment>
<feature type="domain" description="Peptidase S49" evidence="8">
    <location>
        <begin position="385"/>
        <end position="535"/>
    </location>
</feature>
<evidence type="ECO:0000256" key="2">
    <source>
        <dbReference type="ARBA" id="ARBA00008683"/>
    </source>
</evidence>
<dbReference type="InterPro" id="IPR002142">
    <property type="entry name" value="Peptidase_S49"/>
</dbReference>
<dbReference type="NCBIfam" id="TIGR00706">
    <property type="entry name" value="SppA_dom"/>
    <property type="match status" value="1"/>
</dbReference>
<dbReference type="SUPFAM" id="SSF52096">
    <property type="entry name" value="ClpP/crotonase"/>
    <property type="match status" value="2"/>
</dbReference>
<dbReference type="PANTHER" id="PTHR33209:SF1">
    <property type="entry name" value="PEPTIDASE S49 DOMAIN-CONTAINING PROTEIN"/>
    <property type="match status" value="1"/>
</dbReference>
<dbReference type="NCBIfam" id="TIGR00705">
    <property type="entry name" value="SppA_67K"/>
    <property type="match status" value="1"/>
</dbReference>
<dbReference type="EMBL" id="BSPQ01000013">
    <property type="protein sequence ID" value="GLS91509.1"/>
    <property type="molecule type" value="Genomic_DNA"/>
</dbReference>
<evidence type="ECO:0000256" key="4">
    <source>
        <dbReference type="ARBA" id="ARBA00022801"/>
    </source>
</evidence>
<dbReference type="Gene3D" id="6.20.330.10">
    <property type="match status" value="1"/>
</dbReference>
<evidence type="ECO:0000256" key="1">
    <source>
        <dbReference type="ARBA" id="ARBA00004370"/>
    </source>
</evidence>
<dbReference type="InterPro" id="IPR004634">
    <property type="entry name" value="Pept_S49_pIV"/>
</dbReference>
<dbReference type="GO" id="GO:0006508">
    <property type="term" value="P:proteolysis"/>
    <property type="evidence" value="ECO:0007669"/>
    <property type="project" value="UniProtKB-KW"/>
</dbReference>
<evidence type="ECO:0000256" key="3">
    <source>
        <dbReference type="ARBA" id="ARBA00022670"/>
    </source>
</evidence>
<gene>
    <name evidence="9" type="primary">sppA</name>
    <name evidence="9" type="ORF">GCM10007916_25780</name>
</gene>
<dbReference type="InterPro" id="IPR029045">
    <property type="entry name" value="ClpP/crotonase-like_dom_sf"/>
</dbReference>
<keyword evidence="7" id="KW-1133">Transmembrane helix</keyword>
<keyword evidence="4" id="KW-0378">Hydrolase</keyword>
<dbReference type="Gene3D" id="3.90.226.10">
    <property type="entry name" value="2-enoyl-CoA Hydratase, Chain A, domain 1"/>
    <property type="match status" value="3"/>
</dbReference>
<feature type="transmembrane region" description="Helical" evidence="7">
    <location>
        <begin position="20"/>
        <end position="38"/>
    </location>
</feature>
<keyword evidence="5" id="KW-0720">Serine protease</keyword>
<keyword evidence="10" id="KW-1185">Reference proteome</keyword>
<accession>A0ABQ6E2P4</accession>
<evidence type="ECO:0000256" key="6">
    <source>
        <dbReference type="ARBA" id="ARBA00023136"/>
    </source>
</evidence>